<feature type="compositionally biased region" description="Polar residues" evidence="2">
    <location>
        <begin position="281"/>
        <end position="294"/>
    </location>
</feature>
<dbReference type="GO" id="GO:0008270">
    <property type="term" value="F:zinc ion binding"/>
    <property type="evidence" value="ECO:0007669"/>
    <property type="project" value="InterPro"/>
</dbReference>
<dbReference type="InterPro" id="IPR036864">
    <property type="entry name" value="Zn2-C6_fun-type_DNA-bd_sf"/>
</dbReference>
<dbReference type="Pfam" id="PF00172">
    <property type="entry name" value="Zn_clus"/>
    <property type="match status" value="1"/>
</dbReference>
<dbReference type="InterPro" id="IPR050987">
    <property type="entry name" value="AtrR-like"/>
</dbReference>
<gene>
    <name evidence="4" type="ORF">TOPH_08768</name>
</gene>
<dbReference type="OrthoDB" id="5394557at2759"/>
<dbReference type="PANTHER" id="PTHR46910">
    <property type="entry name" value="TRANSCRIPTION FACTOR PDR1"/>
    <property type="match status" value="1"/>
</dbReference>
<name>A0A0L0MXJ2_TOLOC</name>
<keyword evidence="1" id="KW-0539">Nucleus</keyword>
<evidence type="ECO:0000256" key="1">
    <source>
        <dbReference type="ARBA" id="ARBA00023242"/>
    </source>
</evidence>
<keyword evidence="5" id="KW-1185">Reference proteome</keyword>
<evidence type="ECO:0000313" key="4">
    <source>
        <dbReference type="EMBL" id="KND86618.1"/>
    </source>
</evidence>
<comment type="caution">
    <text evidence="4">The sequence shown here is derived from an EMBL/GenBank/DDBJ whole genome shotgun (WGS) entry which is preliminary data.</text>
</comment>
<evidence type="ECO:0000256" key="2">
    <source>
        <dbReference type="SAM" id="MobiDB-lite"/>
    </source>
</evidence>
<dbReference type="PROSITE" id="PS50048">
    <property type="entry name" value="ZN2_CY6_FUNGAL_2"/>
    <property type="match status" value="1"/>
</dbReference>
<proteinExistence type="predicted"/>
<protein>
    <recommendedName>
        <fullName evidence="3">Zn(2)-C6 fungal-type domain-containing protein</fullName>
    </recommendedName>
</protein>
<dbReference type="PROSITE" id="PS00463">
    <property type="entry name" value="ZN2_CY6_FUNGAL_1"/>
    <property type="match status" value="1"/>
</dbReference>
<dbReference type="EMBL" id="LFRF01000052">
    <property type="protein sequence ID" value="KND86618.1"/>
    <property type="molecule type" value="Genomic_DNA"/>
</dbReference>
<dbReference type="Proteomes" id="UP000036947">
    <property type="component" value="Unassembled WGS sequence"/>
</dbReference>
<feature type="region of interest" description="Disordered" evidence="2">
    <location>
        <begin position="252"/>
        <end position="316"/>
    </location>
</feature>
<sequence>MVTTTCFPPSAARRYSSFRTPYLPSYVERKAVEHPHREPSCNIMAERNGGVDDTSSQRKRIAVACGRCRKRKIRCSGDAGNNQPCTNCKNAAFEPCQFLRVSSTEVSQVKGNAFSYNVDISRLVQARGSSVPSSLGVPVNAYHDSMNLSESQTLPSRGGPVSAYSGKQYYPPAEWSSGYAEDSSVDYTLCQPSFQSVGEHHPYVAGPYRLASNAPTTKPNGVMYLDAETAYGYANVPAATVSAARQSPITETGSLPYQSLGPGFSSSLSRSTERLPAARTLPSTGSPSYRTGSAASEYRKSSQHSTGDSSSSSSIVDVPSNYNSYESSQLSYSGHSVAAQLNRHSDLYASSPSDGLLSGSESSLRPVSGCETSYRYSDAGFNRASQPGPGNLTSSGSQPYPFHRHSQHHDPYTVAGDLVAGSSVDAGTGDHKLLAKTRV</sequence>
<evidence type="ECO:0000313" key="5">
    <source>
        <dbReference type="Proteomes" id="UP000036947"/>
    </source>
</evidence>
<dbReference type="PANTHER" id="PTHR46910:SF33">
    <property type="entry name" value="ZN(II)2CYS6 TRANSCRIPTION FACTOR (EUROFUNG)"/>
    <property type="match status" value="1"/>
</dbReference>
<dbReference type="Gene3D" id="4.10.240.10">
    <property type="entry name" value="Zn(2)-C6 fungal-type DNA-binding domain"/>
    <property type="match status" value="1"/>
</dbReference>
<dbReference type="InterPro" id="IPR001138">
    <property type="entry name" value="Zn2Cys6_DnaBD"/>
</dbReference>
<dbReference type="SMART" id="SM00066">
    <property type="entry name" value="GAL4"/>
    <property type="match status" value="1"/>
</dbReference>
<evidence type="ECO:0000259" key="3">
    <source>
        <dbReference type="PROSITE" id="PS50048"/>
    </source>
</evidence>
<feature type="compositionally biased region" description="Low complexity" evidence="2">
    <location>
        <begin position="303"/>
        <end position="314"/>
    </location>
</feature>
<reference evidence="4 5" key="1">
    <citation type="journal article" date="2015" name="BMC Genomics">
        <title>The genome of the truffle-parasite Tolypocladium ophioglossoides and the evolution of antifungal peptaibiotics.</title>
        <authorList>
            <person name="Quandt C.A."/>
            <person name="Bushley K.E."/>
            <person name="Spatafora J.W."/>
        </authorList>
    </citation>
    <scope>NUCLEOTIDE SEQUENCE [LARGE SCALE GENOMIC DNA]</scope>
    <source>
        <strain evidence="4 5">CBS 100239</strain>
    </source>
</reference>
<dbReference type="AlphaFoldDB" id="A0A0L0MXJ2"/>
<dbReference type="SUPFAM" id="SSF57701">
    <property type="entry name" value="Zn2/Cys6 DNA-binding domain"/>
    <property type="match status" value="1"/>
</dbReference>
<dbReference type="CDD" id="cd00067">
    <property type="entry name" value="GAL4"/>
    <property type="match status" value="1"/>
</dbReference>
<dbReference type="GO" id="GO:0000981">
    <property type="term" value="F:DNA-binding transcription factor activity, RNA polymerase II-specific"/>
    <property type="evidence" value="ECO:0007669"/>
    <property type="project" value="InterPro"/>
</dbReference>
<feature type="domain" description="Zn(2)-C6 fungal-type" evidence="3">
    <location>
        <begin position="64"/>
        <end position="98"/>
    </location>
</feature>
<dbReference type="STRING" id="1163406.A0A0L0MXJ2"/>
<organism evidence="4 5">
    <name type="scientific">Tolypocladium ophioglossoides (strain CBS 100239)</name>
    <name type="common">Snaketongue truffleclub</name>
    <name type="synonym">Elaphocordyceps ophioglossoides</name>
    <dbReference type="NCBI Taxonomy" id="1163406"/>
    <lineage>
        <taxon>Eukaryota</taxon>
        <taxon>Fungi</taxon>
        <taxon>Dikarya</taxon>
        <taxon>Ascomycota</taxon>
        <taxon>Pezizomycotina</taxon>
        <taxon>Sordariomycetes</taxon>
        <taxon>Hypocreomycetidae</taxon>
        <taxon>Hypocreales</taxon>
        <taxon>Ophiocordycipitaceae</taxon>
        <taxon>Tolypocladium</taxon>
    </lineage>
</organism>
<feature type="region of interest" description="Disordered" evidence="2">
    <location>
        <begin position="380"/>
        <end position="409"/>
    </location>
</feature>
<accession>A0A0L0MXJ2</accession>